<feature type="transmembrane region" description="Helical" evidence="1">
    <location>
        <begin position="99"/>
        <end position="117"/>
    </location>
</feature>
<feature type="chain" id="PRO_5032367986" evidence="2">
    <location>
        <begin position="22"/>
        <end position="211"/>
    </location>
</feature>
<dbReference type="EMBL" id="CAJNOJ010000670">
    <property type="protein sequence ID" value="CAF1507362.1"/>
    <property type="molecule type" value="Genomic_DNA"/>
</dbReference>
<comment type="caution">
    <text evidence="3">The sequence shown here is derived from an EMBL/GenBank/DDBJ whole genome shotgun (WGS) entry which is preliminary data.</text>
</comment>
<accession>A0A815TLU6</accession>
<name>A0A815TLU6_ADIRI</name>
<keyword evidence="1" id="KW-1133">Transmembrane helix</keyword>
<protein>
    <submittedName>
        <fullName evidence="3">Uncharacterized protein</fullName>
    </submittedName>
</protein>
<dbReference type="Proteomes" id="UP000663852">
    <property type="component" value="Unassembled WGS sequence"/>
</dbReference>
<evidence type="ECO:0000256" key="1">
    <source>
        <dbReference type="SAM" id="Phobius"/>
    </source>
</evidence>
<proteinExistence type="predicted"/>
<reference evidence="3" key="1">
    <citation type="submission" date="2021-02" db="EMBL/GenBank/DDBJ databases">
        <authorList>
            <person name="Nowell W R."/>
        </authorList>
    </citation>
    <scope>NUCLEOTIDE SEQUENCE</scope>
</reference>
<gene>
    <name evidence="3" type="ORF">EDS130_LOCUS43018</name>
</gene>
<keyword evidence="1" id="KW-0812">Transmembrane</keyword>
<keyword evidence="2" id="KW-0732">Signal</keyword>
<sequence length="211" mass="24781">MANLCQLLICLPMLKYLQIQALFNYPDKLYRLNFRSTEVRHLKQFILGVCELSMRDMQTLFKHLRYLEIVSLSTSLTRRYVDSKLWQCSIKSLLAHLRTFIFSFSLIVPMLTMSLLYKLRNRRLPNVSSLTIGPKLLIPYLDNKQLSECLKKKVPMLYILGIHYIEQLRSGEISLLYLLSILREWVNLLAVKLGSTDEETFSYGSETMHQH</sequence>
<organism evidence="3 4">
    <name type="scientific">Adineta ricciae</name>
    <name type="common">Rotifer</name>
    <dbReference type="NCBI Taxonomy" id="249248"/>
    <lineage>
        <taxon>Eukaryota</taxon>
        <taxon>Metazoa</taxon>
        <taxon>Spiralia</taxon>
        <taxon>Gnathifera</taxon>
        <taxon>Rotifera</taxon>
        <taxon>Eurotatoria</taxon>
        <taxon>Bdelloidea</taxon>
        <taxon>Adinetida</taxon>
        <taxon>Adinetidae</taxon>
        <taxon>Adineta</taxon>
    </lineage>
</organism>
<evidence type="ECO:0000256" key="2">
    <source>
        <dbReference type="SAM" id="SignalP"/>
    </source>
</evidence>
<dbReference type="AlphaFoldDB" id="A0A815TLU6"/>
<evidence type="ECO:0000313" key="4">
    <source>
        <dbReference type="Proteomes" id="UP000663852"/>
    </source>
</evidence>
<feature type="signal peptide" evidence="2">
    <location>
        <begin position="1"/>
        <end position="21"/>
    </location>
</feature>
<evidence type="ECO:0000313" key="3">
    <source>
        <dbReference type="EMBL" id="CAF1507362.1"/>
    </source>
</evidence>
<keyword evidence="1" id="KW-0472">Membrane</keyword>